<proteinExistence type="predicted"/>
<evidence type="ECO:0000313" key="1">
    <source>
        <dbReference type="EMBL" id="BCU57780.1"/>
    </source>
</evidence>
<gene>
    <name evidence="1" type="ORF">ENKO_43740</name>
</gene>
<dbReference type="EMBL" id="AP024591">
    <property type="protein sequence ID" value="BCU57780.1"/>
    <property type="molecule type" value="Genomic_DNA"/>
</dbReference>
<dbReference type="RefSeq" id="WP_254915059.1">
    <property type="nucleotide sequence ID" value="NZ_AP024591.1"/>
</dbReference>
<dbReference type="Proteomes" id="UP000682928">
    <property type="component" value="Plasmid pENKO-1"/>
</dbReference>
<reference evidence="1" key="1">
    <citation type="submission" date="2021-04" db="EMBL/GenBank/DDBJ databases">
        <title>Difference and commonality of drug resistance evolution in various bacteria. and drug sensitivity profiles.</title>
        <authorList>
            <person name="Maeda T."/>
            <person name="Shibai A."/>
            <person name="Kawada K."/>
            <person name="Kotani H."/>
            <person name="Tarusawa Y."/>
            <person name="Tanabe K."/>
            <person name="Furusawa C."/>
        </authorList>
    </citation>
    <scope>NUCLEOTIDE SEQUENCE</scope>
    <source>
        <strain evidence="1">JCM 8580</strain>
        <plasmid evidence="1">pENKO-1</plasmid>
    </source>
</reference>
<protein>
    <submittedName>
        <fullName evidence="1">Uncharacterized protein</fullName>
    </submittedName>
</protein>
<geneLocation type="plasmid" evidence="1 2">
    <name>pENKO-1</name>
</geneLocation>
<name>A0AA86M993_9ENTR</name>
<evidence type="ECO:0000313" key="2">
    <source>
        <dbReference type="Proteomes" id="UP000682928"/>
    </source>
</evidence>
<accession>A0AA86M993</accession>
<sequence length="162" mass="18370">MSLISTPVERHAQNPIPATSMAFVLPSRQEVYAWARWNGVEWVSTSGEAGLDEMRHYCAEIQLVSEAEAVAMENARYRKPWEEISEARFIDQLEVLPPVDWHWGVCESFKSSEMYGGDVTSIFAKYQGRFFECRDLISLKPKEIMESIIAAFFAGDTANSGH</sequence>
<keyword evidence="1" id="KW-0614">Plasmid</keyword>
<organism evidence="1 2">
    <name type="scientific">Enterobacter kobei</name>
    <dbReference type="NCBI Taxonomy" id="208224"/>
    <lineage>
        <taxon>Bacteria</taxon>
        <taxon>Pseudomonadati</taxon>
        <taxon>Pseudomonadota</taxon>
        <taxon>Gammaproteobacteria</taxon>
        <taxon>Enterobacterales</taxon>
        <taxon>Enterobacteriaceae</taxon>
        <taxon>Enterobacter</taxon>
        <taxon>Enterobacter cloacae complex</taxon>
    </lineage>
</organism>
<dbReference type="AlphaFoldDB" id="A0AA86M993"/>